<dbReference type="EMBL" id="PEBX01000111">
    <property type="protein sequence ID" value="PTQ55472.1"/>
    <property type="molecule type" value="Genomic_DNA"/>
</dbReference>
<reference evidence="2" key="1">
    <citation type="journal article" date="2018" name="Sci. Rep.">
        <title>Lignite coal burning seam in the remote Altai Mountains harbors a hydrogen-driven thermophilic microbial community.</title>
        <authorList>
            <person name="Kadnikov V.V."/>
            <person name="Mardanov A.V."/>
            <person name="Ivasenko D.A."/>
            <person name="Antsiferov D.V."/>
            <person name="Beletsky A.V."/>
            <person name="Karnachuk O.V."/>
            <person name="Ravin N.V."/>
        </authorList>
    </citation>
    <scope>NUCLEOTIDE SEQUENCE [LARGE SCALE GENOMIC DNA]</scope>
</reference>
<dbReference type="Proteomes" id="UP000244338">
    <property type="component" value="Unassembled WGS sequence"/>
</dbReference>
<proteinExistence type="predicted"/>
<evidence type="ECO:0000313" key="2">
    <source>
        <dbReference type="Proteomes" id="UP000244338"/>
    </source>
</evidence>
<protein>
    <submittedName>
        <fullName evidence="1">Uncharacterized protein</fullName>
    </submittedName>
</protein>
<sequence length="37" mass="4021">MRGMKKVVTAQYLSCTAILLSRLAAHFLNKAEKGQAA</sequence>
<evidence type="ECO:0000313" key="1">
    <source>
        <dbReference type="EMBL" id="PTQ55472.1"/>
    </source>
</evidence>
<organism evidence="1 2">
    <name type="scientific">Candidatus Carbonibacillus altaicus</name>
    <dbReference type="NCBI Taxonomy" id="2163959"/>
    <lineage>
        <taxon>Bacteria</taxon>
        <taxon>Bacillati</taxon>
        <taxon>Bacillota</taxon>
        <taxon>Bacilli</taxon>
        <taxon>Bacillales</taxon>
        <taxon>Candidatus Carbonibacillus</taxon>
    </lineage>
</organism>
<gene>
    <name evidence="1" type="ORF">BSOLF_1979</name>
</gene>
<name>A0A2R6XYK2_9BACL</name>
<comment type="caution">
    <text evidence="1">The sequence shown here is derived from an EMBL/GenBank/DDBJ whole genome shotgun (WGS) entry which is preliminary data.</text>
</comment>
<accession>A0A2R6XYK2</accession>
<dbReference type="AlphaFoldDB" id="A0A2R6XYK2"/>